<dbReference type="InterPro" id="IPR003594">
    <property type="entry name" value="HATPase_dom"/>
</dbReference>
<accession>A0AAU8S6F5</accession>
<dbReference type="InterPro" id="IPR004358">
    <property type="entry name" value="Sig_transdc_His_kin-like_C"/>
</dbReference>
<dbReference type="EC" id="2.7.13.3" evidence="2"/>
<dbReference type="GO" id="GO:0004673">
    <property type="term" value="F:protein histidine kinase activity"/>
    <property type="evidence" value="ECO:0007669"/>
    <property type="project" value="UniProtKB-EC"/>
</dbReference>
<dbReference type="Gene3D" id="3.30.565.10">
    <property type="entry name" value="Histidine kinase-like ATPase, C-terminal domain"/>
    <property type="match status" value="1"/>
</dbReference>
<evidence type="ECO:0000259" key="3">
    <source>
        <dbReference type="PROSITE" id="PS50109"/>
    </source>
</evidence>
<dbReference type="SUPFAM" id="SSF55874">
    <property type="entry name" value="ATPase domain of HSP90 chaperone/DNA topoisomerase II/histidine kinase"/>
    <property type="match status" value="1"/>
</dbReference>
<dbReference type="InterPro" id="IPR036890">
    <property type="entry name" value="HATPase_C_sf"/>
</dbReference>
<gene>
    <name evidence="4" type="ORF">N805_20340</name>
</gene>
<dbReference type="AlphaFoldDB" id="A0AAU8S6F5"/>
<dbReference type="PANTHER" id="PTHR43065">
    <property type="entry name" value="SENSOR HISTIDINE KINASE"/>
    <property type="match status" value="1"/>
</dbReference>
<protein>
    <recommendedName>
        <fullName evidence="2">histidine kinase</fullName>
        <ecNumber evidence="2">2.7.13.3</ecNumber>
    </recommendedName>
</protein>
<evidence type="ECO:0000313" key="5">
    <source>
        <dbReference type="Proteomes" id="UP000033260"/>
    </source>
</evidence>
<dbReference type="PANTHER" id="PTHR43065:SF42">
    <property type="entry name" value="TWO-COMPONENT SENSOR PPRA"/>
    <property type="match status" value="1"/>
</dbReference>
<evidence type="ECO:0000256" key="1">
    <source>
        <dbReference type="ARBA" id="ARBA00000085"/>
    </source>
</evidence>
<dbReference type="REBASE" id="106851">
    <property type="entry name" value="PpuS1312ORF20340P"/>
</dbReference>
<sequence>MVQKVEKDFASRLGELKLVVARYHGLATLGQLIDGLLHQGRHPLSKIVGYAKLGYDSVAREISKSIERPNLTSLLDRFEKILKQGQVLDGVFKRIEPFGGRRRGRPAQLYMEQIIKDSQELLSDDFTRLKIKFTISDTQTLVKVDPAELQEVFVNLMQNSLYWLSLVPDNSRIVAATVKRNADTSVEIILADSGPGVAWENRESIFEPYFSTKSDGVGLGLSIVGDIVSDYYGGSLELMESNSLGGAAFRITLRRRV</sequence>
<proteinExistence type="predicted"/>
<name>A0AAU8S6F5_PSEPU</name>
<organism evidence="4 5">
    <name type="scientific">Pseudomonas putida S13.1.2</name>
    <dbReference type="NCBI Taxonomy" id="1384061"/>
    <lineage>
        <taxon>Bacteria</taxon>
        <taxon>Pseudomonadati</taxon>
        <taxon>Pseudomonadota</taxon>
        <taxon>Gammaproteobacteria</taxon>
        <taxon>Pseudomonadales</taxon>
        <taxon>Pseudomonadaceae</taxon>
        <taxon>Pseudomonas</taxon>
    </lineage>
</organism>
<dbReference type="EMBL" id="CP010979">
    <property type="protein sequence ID" value="AJQ51309.1"/>
    <property type="molecule type" value="Genomic_DNA"/>
</dbReference>
<dbReference type="Proteomes" id="UP000033260">
    <property type="component" value="Chromosome"/>
</dbReference>
<dbReference type="SMART" id="SM00387">
    <property type="entry name" value="HATPase_c"/>
    <property type="match status" value="1"/>
</dbReference>
<dbReference type="Pfam" id="PF02518">
    <property type="entry name" value="HATPase_c"/>
    <property type="match status" value="1"/>
</dbReference>
<dbReference type="PRINTS" id="PR00344">
    <property type="entry name" value="BCTRLSENSOR"/>
</dbReference>
<reference evidence="4 5" key="1">
    <citation type="submission" date="2015-02" db="EMBL/GenBank/DDBJ databases">
        <title>Complete Genome Sequencing of Pseudomonas putida S13.1.2.</title>
        <authorList>
            <person name="Chong T.M."/>
            <person name="Chan K.G."/>
            <person name="Dessaux Y."/>
        </authorList>
    </citation>
    <scope>NUCLEOTIDE SEQUENCE [LARGE SCALE GENOMIC DNA]</scope>
    <source>
        <strain evidence="4 5">S13.1.2</strain>
    </source>
</reference>
<evidence type="ECO:0000313" key="4">
    <source>
        <dbReference type="EMBL" id="AJQ51309.1"/>
    </source>
</evidence>
<evidence type="ECO:0000256" key="2">
    <source>
        <dbReference type="ARBA" id="ARBA00012438"/>
    </source>
</evidence>
<feature type="domain" description="Histidine kinase" evidence="3">
    <location>
        <begin position="35"/>
        <end position="257"/>
    </location>
</feature>
<dbReference type="InterPro" id="IPR005467">
    <property type="entry name" value="His_kinase_dom"/>
</dbReference>
<comment type="catalytic activity">
    <reaction evidence="1">
        <text>ATP + protein L-histidine = ADP + protein N-phospho-L-histidine.</text>
        <dbReference type="EC" id="2.7.13.3"/>
    </reaction>
</comment>
<dbReference type="PROSITE" id="PS50109">
    <property type="entry name" value="HIS_KIN"/>
    <property type="match status" value="1"/>
</dbReference>